<gene>
    <name evidence="1" type="ORF">NEPTK9_000531</name>
</gene>
<dbReference type="EMBL" id="JAAEJV010000009">
    <property type="protein sequence ID" value="MBF5059026.1"/>
    <property type="molecule type" value="Genomic_DNA"/>
</dbReference>
<reference evidence="1 2" key="1">
    <citation type="submission" date="2020-01" db="EMBL/GenBank/DDBJ databases">
        <title>Draft genome sequence of Cand. Neptunochlamydia vexilliferae K9.</title>
        <authorList>
            <person name="Schulz F."/>
            <person name="Koestlbacher S."/>
            <person name="Wascher F."/>
            <person name="Pizzetti I."/>
            <person name="Horn M."/>
        </authorList>
    </citation>
    <scope>NUCLEOTIDE SEQUENCE [LARGE SCALE GENOMIC DNA]</scope>
    <source>
        <strain evidence="1 2">K9</strain>
    </source>
</reference>
<keyword evidence="2" id="KW-1185">Reference proteome</keyword>
<proteinExistence type="predicted"/>
<evidence type="ECO:0000313" key="2">
    <source>
        <dbReference type="Proteomes" id="UP001194714"/>
    </source>
</evidence>
<organism evidence="1 2">
    <name type="scientific">Candidatus Neptunichlamydia vexilliferae</name>
    <dbReference type="NCBI Taxonomy" id="1651774"/>
    <lineage>
        <taxon>Bacteria</taxon>
        <taxon>Pseudomonadati</taxon>
        <taxon>Chlamydiota</taxon>
        <taxon>Chlamydiia</taxon>
        <taxon>Parachlamydiales</taxon>
        <taxon>Simkaniaceae</taxon>
        <taxon>Candidatus Neptunichlamydia</taxon>
    </lineage>
</organism>
<sequence>MVPTPLFFSLKSNCITASAETLLRFQKDLKIFIGKGQLKRNGSFHTSYFKPWLQIKQSKKERCFLPSLKEGVSASIF</sequence>
<evidence type="ECO:0000313" key="1">
    <source>
        <dbReference type="EMBL" id="MBF5059026.1"/>
    </source>
</evidence>
<protein>
    <submittedName>
        <fullName evidence="1">Uncharacterized protein</fullName>
    </submittedName>
</protein>
<accession>A0ABS0AY17</accession>
<dbReference type="Proteomes" id="UP001194714">
    <property type="component" value="Unassembled WGS sequence"/>
</dbReference>
<name>A0ABS0AY17_9BACT</name>
<comment type="caution">
    <text evidence="1">The sequence shown here is derived from an EMBL/GenBank/DDBJ whole genome shotgun (WGS) entry which is preliminary data.</text>
</comment>